<keyword evidence="1" id="KW-0732">Signal</keyword>
<feature type="chain" id="PRO_5040379395" evidence="1">
    <location>
        <begin position="21"/>
        <end position="121"/>
    </location>
</feature>
<gene>
    <name evidence="2" type="ORF">O181_002640</name>
</gene>
<evidence type="ECO:0000313" key="2">
    <source>
        <dbReference type="EMBL" id="MBW0462925.1"/>
    </source>
</evidence>
<protein>
    <submittedName>
        <fullName evidence="2">Uncharacterized protein</fullName>
    </submittedName>
</protein>
<keyword evidence="3" id="KW-1185">Reference proteome</keyword>
<name>A0A9Q3GD22_9BASI</name>
<reference evidence="2" key="1">
    <citation type="submission" date="2021-03" db="EMBL/GenBank/DDBJ databases">
        <title>Draft genome sequence of rust myrtle Austropuccinia psidii MF-1, a brazilian biotype.</title>
        <authorList>
            <person name="Quecine M.C."/>
            <person name="Pachon D.M.R."/>
            <person name="Bonatelli M.L."/>
            <person name="Correr F.H."/>
            <person name="Franceschini L.M."/>
            <person name="Leite T.F."/>
            <person name="Margarido G.R.A."/>
            <person name="Almeida C.A."/>
            <person name="Ferrarezi J.A."/>
            <person name="Labate C.A."/>
        </authorList>
    </citation>
    <scope>NUCLEOTIDE SEQUENCE</scope>
    <source>
        <strain evidence="2">MF-1</strain>
    </source>
</reference>
<evidence type="ECO:0000256" key="1">
    <source>
        <dbReference type="SAM" id="SignalP"/>
    </source>
</evidence>
<dbReference type="OrthoDB" id="5575728at2759"/>
<dbReference type="AlphaFoldDB" id="A0A9Q3GD22"/>
<accession>A0A9Q3GD22</accession>
<dbReference type="EMBL" id="AVOT02000450">
    <property type="protein sequence ID" value="MBW0462925.1"/>
    <property type="molecule type" value="Genomic_DNA"/>
</dbReference>
<sequence>MYASKTLFAAVAVMAGVASAAPAAADFNPVGSTWFKLSNTNITNGAGCAVLVTTEHGDGCQGVAVLDGAKNCADVTTYKEGPACNGTVSVDFSKKPAQAEFVTWEYLAYCDVKDNACKNKY</sequence>
<organism evidence="2 3">
    <name type="scientific">Austropuccinia psidii MF-1</name>
    <dbReference type="NCBI Taxonomy" id="1389203"/>
    <lineage>
        <taxon>Eukaryota</taxon>
        <taxon>Fungi</taxon>
        <taxon>Dikarya</taxon>
        <taxon>Basidiomycota</taxon>
        <taxon>Pucciniomycotina</taxon>
        <taxon>Pucciniomycetes</taxon>
        <taxon>Pucciniales</taxon>
        <taxon>Sphaerophragmiaceae</taxon>
        <taxon>Austropuccinia</taxon>
    </lineage>
</organism>
<proteinExistence type="predicted"/>
<feature type="signal peptide" evidence="1">
    <location>
        <begin position="1"/>
        <end position="20"/>
    </location>
</feature>
<evidence type="ECO:0000313" key="3">
    <source>
        <dbReference type="Proteomes" id="UP000765509"/>
    </source>
</evidence>
<dbReference type="Proteomes" id="UP000765509">
    <property type="component" value="Unassembled WGS sequence"/>
</dbReference>
<comment type="caution">
    <text evidence="2">The sequence shown here is derived from an EMBL/GenBank/DDBJ whole genome shotgun (WGS) entry which is preliminary data.</text>
</comment>